<evidence type="ECO:0000313" key="3">
    <source>
        <dbReference type="Proteomes" id="UP001209317"/>
    </source>
</evidence>
<evidence type="ECO:0000313" key="2">
    <source>
        <dbReference type="EMBL" id="MCU7695523.1"/>
    </source>
</evidence>
<dbReference type="AlphaFoldDB" id="A0AAE3IP88"/>
<dbReference type="EMBL" id="JAOTPL010000034">
    <property type="protein sequence ID" value="MCU7695523.1"/>
    <property type="molecule type" value="Genomic_DNA"/>
</dbReference>
<protein>
    <submittedName>
        <fullName evidence="2">Uncharacterized protein</fullName>
    </submittedName>
</protein>
<keyword evidence="1" id="KW-0472">Membrane</keyword>
<keyword evidence="1" id="KW-0812">Transmembrane</keyword>
<dbReference type="Proteomes" id="UP001209317">
    <property type="component" value="Unassembled WGS sequence"/>
</dbReference>
<comment type="caution">
    <text evidence="2">The sequence shown here is derived from an EMBL/GenBank/DDBJ whole genome shotgun (WGS) entry which is preliminary data.</text>
</comment>
<evidence type="ECO:0000256" key="1">
    <source>
        <dbReference type="SAM" id="Phobius"/>
    </source>
</evidence>
<name>A0AAE3IP88_9BACT</name>
<feature type="transmembrane region" description="Helical" evidence="1">
    <location>
        <begin position="103"/>
        <end position="121"/>
    </location>
</feature>
<dbReference type="RefSeq" id="WP_263039007.1">
    <property type="nucleotide sequence ID" value="NZ_JAOTPL010000034.1"/>
</dbReference>
<reference evidence="2" key="1">
    <citation type="submission" date="2022-10" db="EMBL/GenBank/DDBJ databases">
        <authorList>
            <person name="Kim H.S."/>
            <person name="Kim J.-S."/>
            <person name="Suh M.K."/>
            <person name="Eom M.K."/>
            <person name="Lee J.-S."/>
        </authorList>
    </citation>
    <scope>NUCLEOTIDE SEQUENCE</scope>
    <source>
        <strain evidence="2">LIP-5</strain>
    </source>
</reference>
<feature type="transmembrane region" description="Helical" evidence="1">
    <location>
        <begin position="71"/>
        <end position="91"/>
    </location>
</feature>
<organism evidence="2 3">
    <name type="scientific">Haoranjiania flava</name>
    <dbReference type="NCBI Taxonomy" id="1856322"/>
    <lineage>
        <taxon>Bacteria</taxon>
        <taxon>Pseudomonadati</taxon>
        <taxon>Bacteroidota</taxon>
        <taxon>Chitinophagia</taxon>
        <taxon>Chitinophagales</taxon>
        <taxon>Chitinophagaceae</taxon>
        <taxon>Haoranjiania</taxon>
    </lineage>
</organism>
<gene>
    <name evidence="2" type="ORF">OD355_13440</name>
</gene>
<keyword evidence="3" id="KW-1185">Reference proteome</keyword>
<keyword evidence="1" id="KW-1133">Transmembrane helix</keyword>
<proteinExistence type="predicted"/>
<feature type="transmembrane region" description="Helical" evidence="1">
    <location>
        <begin position="47"/>
        <end position="64"/>
    </location>
</feature>
<accession>A0AAE3IP88</accession>
<sequence length="127" mass="13844">MKYSQISGVALALVLIAVSFIPWVHIASIDATITGMHTTGTNFGKPAFMNIFFSVIAIALFLVPKLWAKRVNLFICALNMAWAIRNFFVVTTCFGGECPEKKAGIYLLLVLAGGMLAMCTLPKLQTK</sequence>